<dbReference type="EMBL" id="SMAL01000001">
    <property type="protein sequence ID" value="TCT17165.1"/>
    <property type="molecule type" value="Genomic_DNA"/>
</dbReference>
<gene>
    <name evidence="2" type="ORF">EDC18_101463</name>
</gene>
<organism evidence="2 3">
    <name type="scientific">Natranaerovirga pectinivora</name>
    <dbReference type="NCBI Taxonomy" id="682400"/>
    <lineage>
        <taxon>Bacteria</taxon>
        <taxon>Bacillati</taxon>
        <taxon>Bacillota</taxon>
        <taxon>Clostridia</taxon>
        <taxon>Lachnospirales</taxon>
        <taxon>Natranaerovirgaceae</taxon>
        <taxon>Natranaerovirga</taxon>
    </lineage>
</organism>
<name>A0A4R3MPF1_9FIRM</name>
<proteinExistence type="predicted"/>
<keyword evidence="3" id="KW-1185">Reference proteome</keyword>
<dbReference type="RefSeq" id="WP_279230892.1">
    <property type="nucleotide sequence ID" value="NZ_SMAL01000001.1"/>
</dbReference>
<comment type="caution">
    <text evidence="2">The sequence shown here is derived from an EMBL/GenBank/DDBJ whole genome shotgun (WGS) entry which is preliminary data.</text>
</comment>
<dbReference type="InterPro" id="IPR013785">
    <property type="entry name" value="Aldolase_TIM"/>
</dbReference>
<evidence type="ECO:0000313" key="2">
    <source>
        <dbReference type="EMBL" id="TCT17165.1"/>
    </source>
</evidence>
<dbReference type="CDD" id="cd21109">
    <property type="entry name" value="SPASM"/>
    <property type="match status" value="1"/>
</dbReference>
<sequence>MPYTEPLDSIRSVSIKPNGEVMVCKDFSIGNIKESDILEIINNYDPYNNLYMDIILKDGIQGLLKKAEDKGVFIEEKEFFSTCDMCVYLRKIV</sequence>
<feature type="domain" description="4Fe4S-binding SPASM" evidence="1">
    <location>
        <begin position="11"/>
        <end position="49"/>
    </location>
</feature>
<reference evidence="2 3" key="1">
    <citation type="submission" date="2019-03" db="EMBL/GenBank/DDBJ databases">
        <title>Genomic Encyclopedia of Type Strains, Phase IV (KMG-IV): sequencing the most valuable type-strain genomes for metagenomic binning, comparative biology and taxonomic classification.</title>
        <authorList>
            <person name="Goeker M."/>
        </authorList>
    </citation>
    <scope>NUCLEOTIDE SEQUENCE [LARGE SCALE GENOMIC DNA]</scope>
    <source>
        <strain evidence="2 3">DSM 24629</strain>
    </source>
</reference>
<dbReference type="Gene3D" id="3.20.20.70">
    <property type="entry name" value="Aldolase class I"/>
    <property type="match status" value="1"/>
</dbReference>
<dbReference type="AlphaFoldDB" id="A0A4R3MPF1"/>
<evidence type="ECO:0000313" key="3">
    <source>
        <dbReference type="Proteomes" id="UP000294902"/>
    </source>
</evidence>
<dbReference type="InterPro" id="IPR023885">
    <property type="entry name" value="4Fe4S-binding_SPASM_dom"/>
</dbReference>
<dbReference type="Pfam" id="PF13186">
    <property type="entry name" value="SPASM"/>
    <property type="match status" value="1"/>
</dbReference>
<dbReference type="Proteomes" id="UP000294902">
    <property type="component" value="Unassembled WGS sequence"/>
</dbReference>
<protein>
    <submittedName>
        <fullName evidence="2">Iron-sulfur cluster protein</fullName>
    </submittedName>
</protein>
<evidence type="ECO:0000259" key="1">
    <source>
        <dbReference type="Pfam" id="PF13186"/>
    </source>
</evidence>
<accession>A0A4R3MPF1</accession>